<gene>
    <name evidence="1" type="ORF">AFUS01_LOCUS9520</name>
</gene>
<accession>A0A8J2K536</accession>
<proteinExistence type="predicted"/>
<protein>
    <submittedName>
        <fullName evidence="1">Uncharacterized protein</fullName>
    </submittedName>
</protein>
<evidence type="ECO:0000313" key="2">
    <source>
        <dbReference type="Proteomes" id="UP000708208"/>
    </source>
</evidence>
<organism evidence="1 2">
    <name type="scientific">Allacma fusca</name>
    <dbReference type="NCBI Taxonomy" id="39272"/>
    <lineage>
        <taxon>Eukaryota</taxon>
        <taxon>Metazoa</taxon>
        <taxon>Ecdysozoa</taxon>
        <taxon>Arthropoda</taxon>
        <taxon>Hexapoda</taxon>
        <taxon>Collembola</taxon>
        <taxon>Symphypleona</taxon>
        <taxon>Sminthuridae</taxon>
        <taxon>Allacma</taxon>
    </lineage>
</organism>
<name>A0A8J2K536_9HEXA</name>
<sequence length="149" mass="17106">MQQLHFGNRDGKRRRVFKTREKAPRSIQSEITYSNLYGKELSGVKDIHHQGNSPRRVQTIYNLISPNQSTESTPVSNLDSNDSSKILENYSRRSIESILNTSNIGSQKVVLGELHVIRIDIEMLRAISCNVTDRDECPFEMPFQVEQEL</sequence>
<evidence type="ECO:0000313" key="1">
    <source>
        <dbReference type="EMBL" id="CAG7720234.1"/>
    </source>
</evidence>
<dbReference type="EMBL" id="CAJVCH010068638">
    <property type="protein sequence ID" value="CAG7720234.1"/>
    <property type="molecule type" value="Genomic_DNA"/>
</dbReference>
<reference evidence="1" key="1">
    <citation type="submission" date="2021-06" db="EMBL/GenBank/DDBJ databases">
        <authorList>
            <person name="Hodson N. C."/>
            <person name="Mongue J. A."/>
            <person name="Jaron S. K."/>
        </authorList>
    </citation>
    <scope>NUCLEOTIDE SEQUENCE</scope>
</reference>
<keyword evidence="2" id="KW-1185">Reference proteome</keyword>
<dbReference type="AlphaFoldDB" id="A0A8J2K536"/>
<comment type="caution">
    <text evidence="1">The sequence shown here is derived from an EMBL/GenBank/DDBJ whole genome shotgun (WGS) entry which is preliminary data.</text>
</comment>
<dbReference type="Proteomes" id="UP000708208">
    <property type="component" value="Unassembled WGS sequence"/>
</dbReference>